<evidence type="ECO:0000256" key="9">
    <source>
        <dbReference type="ARBA" id="ARBA00068666"/>
    </source>
</evidence>
<evidence type="ECO:0000313" key="15">
    <source>
        <dbReference type="Proteomes" id="UP000265120"/>
    </source>
</evidence>
<evidence type="ECO:0000256" key="4">
    <source>
        <dbReference type="ARBA" id="ARBA00022884"/>
    </source>
</evidence>
<evidence type="ECO:0000256" key="7">
    <source>
        <dbReference type="ARBA" id="ARBA00054725"/>
    </source>
</evidence>
<dbReference type="PANTHER" id="PTHR10367:SF9">
    <property type="entry name" value="DUAL-SPECIFICITY PHOSPHATASE 11 (RNA_RNP COMPLEX 1-INTERACTING)"/>
    <property type="match status" value="1"/>
</dbReference>
<keyword evidence="5" id="KW-0904">Protein phosphatase</keyword>
<comment type="similarity">
    <text evidence="2">Belongs to the protein-tyrosine phosphatase family. Non-receptor class dual specificity subfamily.</text>
</comment>
<keyword evidence="15" id="KW-1185">Reference proteome</keyword>
<dbReference type="SUPFAM" id="SSF52799">
    <property type="entry name" value="(Phosphotyrosine protein) phosphatases II"/>
    <property type="match status" value="1"/>
</dbReference>
<dbReference type="GO" id="GO:0004651">
    <property type="term" value="F:polynucleotide 5'-phosphatase activity"/>
    <property type="evidence" value="ECO:0007669"/>
    <property type="project" value="TreeGrafter"/>
</dbReference>
<dbReference type="PANTHER" id="PTHR10367">
    <property type="entry name" value="MRNA-CAPPING ENZYME"/>
    <property type="match status" value="1"/>
</dbReference>
<evidence type="ECO:0000256" key="6">
    <source>
        <dbReference type="ARBA" id="ARBA00023242"/>
    </source>
</evidence>
<dbReference type="Ensembl" id="ENSCSET00000030089.1">
    <property type="protein sequence ID" value="ENSCSEP00000029688.1"/>
    <property type="gene ID" value="ENSCSEG00000019022.1"/>
</dbReference>
<keyword evidence="4" id="KW-0694">RNA-binding</keyword>
<feature type="compositionally biased region" description="Basic and acidic residues" evidence="12">
    <location>
        <begin position="220"/>
        <end position="233"/>
    </location>
</feature>
<feature type="region of interest" description="Disordered" evidence="12">
    <location>
        <begin position="220"/>
        <end position="247"/>
    </location>
</feature>
<comment type="subcellular location">
    <subcellularLocation>
        <location evidence="1">Nucleus</location>
    </subcellularLocation>
</comment>
<organism evidence="14 15">
    <name type="scientific">Cynoglossus semilaevis</name>
    <name type="common">Tongue sole</name>
    <dbReference type="NCBI Taxonomy" id="244447"/>
    <lineage>
        <taxon>Eukaryota</taxon>
        <taxon>Metazoa</taxon>
        <taxon>Chordata</taxon>
        <taxon>Craniata</taxon>
        <taxon>Vertebrata</taxon>
        <taxon>Euteleostomi</taxon>
        <taxon>Actinopterygii</taxon>
        <taxon>Neopterygii</taxon>
        <taxon>Teleostei</taxon>
        <taxon>Neoteleostei</taxon>
        <taxon>Acanthomorphata</taxon>
        <taxon>Carangaria</taxon>
        <taxon>Pleuronectiformes</taxon>
        <taxon>Pleuronectoidei</taxon>
        <taxon>Cynoglossidae</taxon>
        <taxon>Cynoglossinae</taxon>
        <taxon>Cynoglossus</taxon>
    </lineage>
</organism>
<evidence type="ECO:0000259" key="13">
    <source>
        <dbReference type="PROSITE" id="PS50056"/>
    </source>
</evidence>
<dbReference type="GO" id="GO:0004721">
    <property type="term" value="F:phosphoprotein phosphatase activity"/>
    <property type="evidence" value="ECO:0007669"/>
    <property type="project" value="UniProtKB-KW"/>
</dbReference>
<dbReference type="InterPro" id="IPR016130">
    <property type="entry name" value="Tyr_Pase_AS"/>
</dbReference>
<comment type="subunit">
    <text evidence="8">Monomer. May interact with SFRS7 and SFRS9/SRP30C.</text>
</comment>
<dbReference type="InterPro" id="IPR000387">
    <property type="entry name" value="Tyr_Pase_dom"/>
</dbReference>
<evidence type="ECO:0000256" key="5">
    <source>
        <dbReference type="ARBA" id="ARBA00022912"/>
    </source>
</evidence>
<dbReference type="Gene3D" id="3.90.190.10">
    <property type="entry name" value="Protein tyrosine phosphatase superfamily"/>
    <property type="match status" value="1"/>
</dbReference>
<dbReference type="InterPro" id="IPR051029">
    <property type="entry name" value="mRNA_Capping_Enz/RNA_Phosphat"/>
</dbReference>
<evidence type="ECO:0000256" key="2">
    <source>
        <dbReference type="ARBA" id="ARBA00008601"/>
    </source>
</evidence>
<evidence type="ECO:0000256" key="3">
    <source>
        <dbReference type="ARBA" id="ARBA00022801"/>
    </source>
</evidence>
<dbReference type="GO" id="GO:0005634">
    <property type="term" value="C:nucleus"/>
    <property type="evidence" value="ECO:0007669"/>
    <property type="project" value="UniProtKB-SubCell"/>
</dbReference>
<comment type="function">
    <text evidence="7">Possesses RNA 5'-triphosphatase and diphosphatase activities, but displays a poor protein-tyrosine phosphatase activity. In addition, has phosphatase activity with ATP, ADP and O-methylfluorescein phosphate (in vitro). Binds to RNA. May participate in nuclear mRNA metabolism.</text>
</comment>
<evidence type="ECO:0000256" key="12">
    <source>
        <dbReference type="SAM" id="MobiDB-lite"/>
    </source>
</evidence>
<dbReference type="PROSITE" id="PS00383">
    <property type="entry name" value="TYR_PHOSPHATASE_1"/>
    <property type="match status" value="1"/>
</dbReference>
<accession>A0A3P8WQE2</accession>
<feature type="domain" description="Tyrosine specific protein phosphatases" evidence="13">
    <location>
        <begin position="110"/>
        <end position="179"/>
    </location>
</feature>
<dbReference type="GeneTree" id="ENSGT00940000155847"/>
<dbReference type="AlphaFoldDB" id="A0A3P8WQE2"/>
<reference evidence="14" key="3">
    <citation type="submission" date="2025-09" db="UniProtKB">
        <authorList>
            <consortium name="Ensembl"/>
        </authorList>
    </citation>
    <scope>IDENTIFICATION</scope>
</reference>
<reference evidence="14" key="2">
    <citation type="submission" date="2025-08" db="UniProtKB">
        <authorList>
            <consortium name="Ensembl"/>
        </authorList>
    </citation>
    <scope>IDENTIFICATION</scope>
</reference>
<dbReference type="FunFam" id="3.90.190.10:FF:000064">
    <property type="entry name" value="RNA/RNP complex-1-interacting phosphatase homolog"/>
    <property type="match status" value="1"/>
</dbReference>
<reference evidence="14 15" key="1">
    <citation type="journal article" date="2014" name="Nat. Genet.">
        <title>Whole-genome sequence of a flatfish provides insights into ZW sex chromosome evolution and adaptation to a benthic lifestyle.</title>
        <authorList>
            <person name="Chen S."/>
            <person name="Zhang G."/>
            <person name="Shao C."/>
            <person name="Huang Q."/>
            <person name="Liu G."/>
            <person name="Zhang P."/>
            <person name="Song W."/>
            <person name="An N."/>
            <person name="Chalopin D."/>
            <person name="Volff J.N."/>
            <person name="Hong Y."/>
            <person name="Li Q."/>
            <person name="Sha Z."/>
            <person name="Zhou H."/>
            <person name="Xie M."/>
            <person name="Yu Q."/>
            <person name="Liu Y."/>
            <person name="Xiang H."/>
            <person name="Wang N."/>
            <person name="Wu K."/>
            <person name="Yang C."/>
            <person name="Zhou Q."/>
            <person name="Liao X."/>
            <person name="Yang L."/>
            <person name="Hu Q."/>
            <person name="Zhang J."/>
            <person name="Meng L."/>
            <person name="Jin L."/>
            <person name="Tian Y."/>
            <person name="Lian J."/>
            <person name="Yang J."/>
            <person name="Miao G."/>
            <person name="Liu S."/>
            <person name="Liang Z."/>
            <person name="Yan F."/>
            <person name="Li Y."/>
            <person name="Sun B."/>
            <person name="Zhang H."/>
            <person name="Zhang J."/>
            <person name="Zhu Y."/>
            <person name="Du M."/>
            <person name="Zhao Y."/>
            <person name="Schartl M."/>
            <person name="Tang Q."/>
            <person name="Wang J."/>
        </authorList>
    </citation>
    <scope>NUCLEOTIDE SEQUENCE</scope>
</reference>
<dbReference type="OMA" id="NTFKYYD"/>
<evidence type="ECO:0000256" key="8">
    <source>
        <dbReference type="ARBA" id="ARBA00065987"/>
    </source>
</evidence>
<keyword evidence="3" id="KW-0378">Hydrolase</keyword>
<evidence type="ECO:0000256" key="11">
    <source>
        <dbReference type="ARBA" id="ARBA00080235"/>
    </source>
</evidence>
<dbReference type="PROSITE" id="PS50056">
    <property type="entry name" value="TYR_PHOSPHATASE_2"/>
    <property type="match status" value="1"/>
</dbReference>
<proteinExistence type="inferred from homology"/>
<protein>
    <recommendedName>
        <fullName evidence="9">RNA/RNP complex-1-interacting phosphatase</fullName>
    </recommendedName>
    <alternativeName>
        <fullName evidence="10">Dual specificity protein phosphatase 11</fullName>
    </alternativeName>
    <alternativeName>
        <fullName evidence="11">Phosphatase that interacts with RNA/RNP complex 1</fullName>
    </alternativeName>
</protein>
<dbReference type="Proteomes" id="UP000265120">
    <property type="component" value="Chromosome 18"/>
</dbReference>
<dbReference type="InterPro" id="IPR029021">
    <property type="entry name" value="Prot-tyrosine_phosphatase-like"/>
</dbReference>
<dbReference type="Pfam" id="PF00782">
    <property type="entry name" value="DSPc"/>
    <property type="match status" value="1"/>
</dbReference>
<evidence type="ECO:0000256" key="1">
    <source>
        <dbReference type="ARBA" id="ARBA00004123"/>
    </source>
</evidence>
<dbReference type="InParanoid" id="A0A3P8WQE2"/>
<name>A0A3P8WQE2_CYNSE</name>
<sequence>THNNKKNLKERGIPDRWRNYRPVGRRVPGSRFIAFKTPLKPSLNRLVPGAESFSLWELLDSVEGQNQELGLIIDLTVTTRYYTLVDVPQSCGYVKILTEGQRVPSDATILSFKRAVRHFLTENPDNDRLIGVHCTHGVNRTGYLLCRYLIDVDGLDPRRAVELFNTSRGHSMERQNYLVDLLRNSKRSNSGMDVVEQHVARGGAVDRPLLVVANITTRRGEVSREDQVKETGPHQRRSGGRTAAGRE</sequence>
<dbReference type="GO" id="GO:0003723">
    <property type="term" value="F:RNA binding"/>
    <property type="evidence" value="ECO:0007669"/>
    <property type="project" value="UniProtKB-KW"/>
</dbReference>
<keyword evidence="6" id="KW-0539">Nucleus</keyword>
<evidence type="ECO:0000313" key="14">
    <source>
        <dbReference type="Ensembl" id="ENSCSEP00000029688.1"/>
    </source>
</evidence>
<dbReference type="STRING" id="244447.ENSCSEP00000029688"/>
<evidence type="ECO:0000256" key="10">
    <source>
        <dbReference type="ARBA" id="ARBA00076572"/>
    </source>
</evidence>
<dbReference type="InterPro" id="IPR000340">
    <property type="entry name" value="Dual-sp_phosphatase_cat-dom"/>
</dbReference>